<reference evidence="3" key="1">
    <citation type="submission" date="2013-09" db="EMBL/GenBank/DDBJ databases">
        <title>Corchorus olitorius genome sequencing.</title>
        <authorList>
            <person name="Alam M."/>
            <person name="Haque M.S."/>
            <person name="Islam M.S."/>
            <person name="Emdad E.M."/>
            <person name="Islam M.M."/>
            <person name="Ahmed B."/>
            <person name="Halim A."/>
            <person name="Hossen Q.M.M."/>
            <person name="Hossain M.Z."/>
            <person name="Ahmed R."/>
            <person name="Khan M.M."/>
            <person name="Islam R."/>
            <person name="Rashid M.M."/>
            <person name="Khan S.A."/>
            <person name="Rahman M.S."/>
            <person name="Alam M."/>
            <person name="Yahiya A.S."/>
            <person name="Khan M.S."/>
            <person name="Azam M.S."/>
            <person name="Haque T."/>
            <person name="Lashkar M.Z.H."/>
            <person name="Akhand A.I."/>
            <person name="Morshed G."/>
            <person name="Roy S."/>
            <person name="Uddin K.S."/>
            <person name="Rabeya T."/>
            <person name="Hossain A.S."/>
            <person name="Chowdhury A."/>
            <person name="Snigdha A.R."/>
            <person name="Mortoza M.S."/>
            <person name="Matin S.A."/>
            <person name="Hoque S.M.E."/>
            <person name="Islam M.K."/>
            <person name="Roy D.K."/>
            <person name="Haider R."/>
            <person name="Moosa M.M."/>
            <person name="Elias S.M."/>
            <person name="Hasan A.M."/>
            <person name="Jahan S."/>
            <person name="Shafiuddin M."/>
            <person name="Mahmood N."/>
            <person name="Shommy N.S."/>
        </authorList>
    </citation>
    <scope>NUCLEOTIDE SEQUENCE [LARGE SCALE GENOMIC DNA]</scope>
    <source>
        <strain evidence="3">cv. O-4</strain>
    </source>
</reference>
<dbReference type="OrthoDB" id="1743623at2759"/>
<feature type="compositionally biased region" description="Basic and acidic residues" evidence="1">
    <location>
        <begin position="357"/>
        <end position="371"/>
    </location>
</feature>
<feature type="region of interest" description="Disordered" evidence="1">
    <location>
        <begin position="246"/>
        <end position="310"/>
    </location>
</feature>
<dbReference type="PANTHER" id="PTHR31973:SF187">
    <property type="entry name" value="MUTATOR TRANSPOSASE MUDRA PROTEIN"/>
    <property type="match status" value="1"/>
</dbReference>
<name>A0A1R3KB41_9ROSI</name>
<accession>A0A1R3KB41</accession>
<gene>
    <name evidence="2" type="ORF">COLO4_09729</name>
</gene>
<keyword evidence="3" id="KW-1185">Reference proteome</keyword>
<feature type="compositionally biased region" description="Acidic residues" evidence="1">
    <location>
        <begin position="258"/>
        <end position="306"/>
    </location>
</feature>
<dbReference type="PANTHER" id="PTHR31973">
    <property type="entry name" value="POLYPROTEIN, PUTATIVE-RELATED"/>
    <property type="match status" value="1"/>
</dbReference>
<evidence type="ECO:0000313" key="2">
    <source>
        <dbReference type="EMBL" id="OMP04322.1"/>
    </source>
</evidence>
<dbReference type="EMBL" id="AWUE01014267">
    <property type="protein sequence ID" value="OMP04322.1"/>
    <property type="molecule type" value="Genomic_DNA"/>
</dbReference>
<dbReference type="AlphaFoldDB" id="A0A1R3KB41"/>
<sequence>MGTMLSQIYARPDEANTKEMEETVKKMGTMLSEIYQRPDESKTKEVEETILKQILADQMKMGTMLSESYQRHESKTKGMEETMKKIQADQMKMGTMLRQIHDEATMKKILATQLKMVTLEKLEKTIDGSLEKGLKEIKNDGDTLKMLGCWFLYIEITVYVEHEIDIPIVQDEVPLVIDGELGCDSQVGCDKAQLKKGPSGVGPTEVVDLTCPEGEFNEINEAAGVGEVLLNPQGFLFEDIRAETGKAEAEEKEASFEKDDEQDLAEEKDDEQDLEEIDAAEESDDELDPDDEDEEDVDEDEADDNENLAAYLVRSRAFTEDEEDPECVVALEKILKSVGRGKRQKTAPETQDEDAEHVDPLEEILRGKATEDAANSDGEADEDERGYQSPVYLSDDYHSLVGSDEDPEHDDAQWRKSSPSCPWFIYAGWNEEIKAIQIRNMGDDHTCSENYKNKAVTCDVIAENFHETIRDCPRLKTSQEFRELWDYAEELRSKNPGSTIKVAKDLDLGVGDGFTLMSDKQKGLKAAVKDRLPTAEHRNCARHVFSNWGGRRLPKTYEFAYWNIVKATTPREWDDRFAELDRIDN</sequence>
<evidence type="ECO:0000313" key="3">
    <source>
        <dbReference type="Proteomes" id="UP000187203"/>
    </source>
</evidence>
<comment type="caution">
    <text evidence="2">The sequence shown here is derived from an EMBL/GenBank/DDBJ whole genome shotgun (WGS) entry which is preliminary data.</text>
</comment>
<organism evidence="2 3">
    <name type="scientific">Corchorus olitorius</name>
    <dbReference type="NCBI Taxonomy" id="93759"/>
    <lineage>
        <taxon>Eukaryota</taxon>
        <taxon>Viridiplantae</taxon>
        <taxon>Streptophyta</taxon>
        <taxon>Embryophyta</taxon>
        <taxon>Tracheophyta</taxon>
        <taxon>Spermatophyta</taxon>
        <taxon>Magnoliopsida</taxon>
        <taxon>eudicotyledons</taxon>
        <taxon>Gunneridae</taxon>
        <taxon>Pentapetalae</taxon>
        <taxon>rosids</taxon>
        <taxon>malvids</taxon>
        <taxon>Malvales</taxon>
        <taxon>Malvaceae</taxon>
        <taxon>Grewioideae</taxon>
        <taxon>Apeibeae</taxon>
        <taxon>Corchorus</taxon>
    </lineage>
</organism>
<evidence type="ECO:0000256" key="1">
    <source>
        <dbReference type="SAM" id="MobiDB-lite"/>
    </source>
</evidence>
<proteinExistence type="predicted"/>
<feature type="compositionally biased region" description="Basic and acidic residues" evidence="1">
    <location>
        <begin position="246"/>
        <end position="257"/>
    </location>
</feature>
<feature type="region of interest" description="Disordered" evidence="1">
    <location>
        <begin position="339"/>
        <end position="417"/>
    </location>
</feature>
<protein>
    <submittedName>
        <fullName evidence="2">Uncharacterized protein</fullName>
    </submittedName>
</protein>
<dbReference type="Proteomes" id="UP000187203">
    <property type="component" value="Unassembled WGS sequence"/>
</dbReference>